<keyword evidence="2" id="KW-1185">Reference proteome</keyword>
<name>A0ABS8SFT2_DATST</name>
<dbReference type="Proteomes" id="UP000823775">
    <property type="component" value="Unassembled WGS sequence"/>
</dbReference>
<dbReference type="EMBL" id="JACEIK010000472">
    <property type="protein sequence ID" value="MCD7457701.1"/>
    <property type="molecule type" value="Genomic_DNA"/>
</dbReference>
<evidence type="ECO:0000313" key="2">
    <source>
        <dbReference type="Proteomes" id="UP000823775"/>
    </source>
</evidence>
<sequence length="162" mass="17904">MPVECEGCWAHAHANCVHANVGRVRGRLGACPCWPHARDAGRMPMPAECEGRWVHAHVSRVRGPLGACLCRPHARDAGRIAMPAKCKGRWAHAHASRVRVQLGACPCQMRVYLGYVGWVPLAYHVWTPGSAVHHQKLPLTHRYASAQKISNRDKTTLPLTCD</sequence>
<organism evidence="1 2">
    <name type="scientific">Datura stramonium</name>
    <name type="common">Jimsonweed</name>
    <name type="synonym">Common thornapple</name>
    <dbReference type="NCBI Taxonomy" id="4076"/>
    <lineage>
        <taxon>Eukaryota</taxon>
        <taxon>Viridiplantae</taxon>
        <taxon>Streptophyta</taxon>
        <taxon>Embryophyta</taxon>
        <taxon>Tracheophyta</taxon>
        <taxon>Spermatophyta</taxon>
        <taxon>Magnoliopsida</taxon>
        <taxon>eudicotyledons</taxon>
        <taxon>Gunneridae</taxon>
        <taxon>Pentapetalae</taxon>
        <taxon>asterids</taxon>
        <taxon>lamiids</taxon>
        <taxon>Solanales</taxon>
        <taxon>Solanaceae</taxon>
        <taxon>Solanoideae</taxon>
        <taxon>Datureae</taxon>
        <taxon>Datura</taxon>
    </lineage>
</organism>
<proteinExistence type="predicted"/>
<reference evidence="1 2" key="1">
    <citation type="journal article" date="2021" name="BMC Genomics">
        <title>Datura genome reveals duplications of psychoactive alkaloid biosynthetic genes and high mutation rate following tissue culture.</title>
        <authorList>
            <person name="Rajewski A."/>
            <person name="Carter-House D."/>
            <person name="Stajich J."/>
            <person name="Litt A."/>
        </authorList>
    </citation>
    <scope>NUCLEOTIDE SEQUENCE [LARGE SCALE GENOMIC DNA]</scope>
    <source>
        <strain evidence="1">AR-01</strain>
    </source>
</reference>
<protein>
    <submittedName>
        <fullName evidence="1">Uncharacterized protein</fullName>
    </submittedName>
</protein>
<gene>
    <name evidence="1" type="ORF">HAX54_035908</name>
</gene>
<accession>A0ABS8SFT2</accession>
<evidence type="ECO:0000313" key="1">
    <source>
        <dbReference type="EMBL" id="MCD7457701.1"/>
    </source>
</evidence>
<comment type="caution">
    <text evidence="1">The sequence shown here is derived from an EMBL/GenBank/DDBJ whole genome shotgun (WGS) entry which is preliminary data.</text>
</comment>